<proteinExistence type="predicted"/>
<dbReference type="AlphaFoldDB" id="A0A5M4AVM8"/>
<name>A0A5M4AVM8_9BACT</name>
<evidence type="ECO:0000313" key="1">
    <source>
        <dbReference type="EMBL" id="GET31477.1"/>
    </source>
</evidence>
<reference evidence="1 2" key="1">
    <citation type="submission" date="2019-10" db="EMBL/GenBank/DDBJ databases">
        <title>Prolixibacter strains distinguished by the presence of nitrate reductase genes were adept at nitrate-dependent anaerobic corrosion of metallic iron and carbon steel.</title>
        <authorList>
            <person name="Iino T."/>
            <person name="Shono N."/>
            <person name="Ito K."/>
            <person name="Nakamura R."/>
            <person name="Sueoka K."/>
            <person name="Harayama S."/>
            <person name="Ohkuma M."/>
        </authorList>
    </citation>
    <scope>NUCLEOTIDE SEQUENCE [LARGE SCALE GENOMIC DNA]</scope>
    <source>
        <strain evidence="1 2">JCM 13498</strain>
    </source>
</reference>
<gene>
    <name evidence="1" type="ORF">PbJCM13498_03400</name>
</gene>
<dbReference type="Gene3D" id="3.10.450.410">
    <property type="match status" value="1"/>
</dbReference>
<sequence>MGLLWLGLPGCHTKKEAVNASKANREETATTKSKSKAAEDFDQFYNRFHEDSSFQVSRLKFPIEGASVDVDGTEKWTKQNWHIMKTKIYDIDTTQYKVTYHKTPTEFTQHVWLPDTGFSNKCRFELVGKKWYLVYCLDENL</sequence>
<comment type="caution">
    <text evidence="1">The sequence shown here is derived from an EMBL/GenBank/DDBJ whole genome shotgun (WGS) entry which is preliminary data.</text>
</comment>
<organism evidence="1 2">
    <name type="scientific">Prolixibacter bellariivorans</name>
    <dbReference type="NCBI Taxonomy" id="314319"/>
    <lineage>
        <taxon>Bacteria</taxon>
        <taxon>Pseudomonadati</taxon>
        <taxon>Bacteroidota</taxon>
        <taxon>Bacteroidia</taxon>
        <taxon>Marinilabiliales</taxon>
        <taxon>Prolixibacteraceae</taxon>
        <taxon>Prolixibacter</taxon>
    </lineage>
</organism>
<protein>
    <recommendedName>
        <fullName evidence="3">DUF4348 domain-containing protein</fullName>
    </recommendedName>
</protein>
<dbReference type="EMBL" id="BLAX01000001">
    <property type="protein sequence ID" value="GET31477.1"/>
    <property type="molecule type" value="Genomic_DNA"/>
</dbReference>
<accession>A0A5M4AVM8</accession>
<dbReference type="Proteomes" id="UP000391834">
    <property type="component" value="Unassembled WGS sequence"/>
</dbReference>
<keyword evidence="2" id="KW-1185">Reference proteome</keyword>
<evidence type="ECO:0000313" key="2">
    <source>
        <dbReference type="Proteomes" id="UP000391834"/>
    </source>
</evidence>
<evidence type="ECO:0008006" key="3">
    <source>
        <dbReference type="Google" id="ProtNLM"/>
    </source>
</evidence>